<name>A0ABR2TBF3_9ROSI</name>
<proteinExistence type="predicted"/>
<reference evidence="1 2" key="1">
    <citation type="journal article" date="2024" name="G3 (Bethesda)">
        <title>Genome assembly of Hibiscus sabdariffa L. provides insights into metabolisms of medicinal natural products.</title>
        <authorList>
            <person name="Kim T."/>
        </authorList>
    </citation>
    <scope>NUCLEOTIDE SEQUENCE [LARGE SCALE GENOMIC DNA]</scope>
    <source>
        <strain evidence="1">TK-2024</strain>
        <tissue evidence="1">Old leaves</tissue>
    </source>
</reference>
<protein>
    <submittedName>
        <fullName evidence="1">Uncharacterized protein</fullName>
    </submittedName>
</protein>
<accession>A0ABR2TBF3</accession>
<keyword evidence="2" id="KW-1185">Reference proteome</keyword>
<dbReference type="Proteomes" id="UP001396334">
    <property type="component" value="Unassembled WGS sequence"/>
</dbReference>
<organism evidence="1 2">
    <name type="scientific">Hibiscus sabdariffa</name>
    <name type="common">roselle</name>
    <dbReference type="NCBI Taxonomy" id="183260"/>
    <lineage>
        <taxon>Eukaryota</taxon>
        <taxon>Viridiplantae</taxon>
        <taxon>Streptophyta</taxon>
        <taxon>Embryophyta</taxon>
        <taxon>Tracheophyta</taxon>
        <taxon>Spermatophyta</taxon>
        <taxon>Magnoliopsida</taxon>
        <taxon>eudicotyledons</taxon>
        <taxon>Gunneridae</taxon>
        <taxon>Pentapetalae</taxon>
        <taxon>rosids</taxon>
        <taxon>malvids</taxon>
        <taxon>Malvales</taxon>
        <taxon>Malvaceae</taxon>
        <taxon>Malvoideae</taxon>
        <taxon>Hibiscus</taxon>
    </lineage>
</organism>
<sequence length="80" mass="9238">MDANASLGDNVAKFCDKATQWNRDVFGHICEHKAILLVLIRGIERVAKFSSNDRLQCLGTELKRELDIIHSQEENLWFQH</sequence>
<evidence type="ECO:0000313" key="1">
    <source>
        <dbReference type="EMBL" id="KAK9034826.1"/>
    </source>
</evidence>
<comment type="caution">
    <text evidence="1">The sequence shown here is derived from an EMBL/GenBank/DDBJ whole genome shotgun (WGS) entry which is preliminary data.</text>
</comment>
<dbReference type="EMBL" id="JBBPBN010000006">
    <property type="protein sequence ID" value="KAK9034826.1"/>
    <property type="molecule type" value="Genomic_DNA"/>
</dbReference>
<gene>
    <name evidence="1" type="ORF">V6N11_076883</name>
</gene>
<evidence type="ECO:0000313" key="2">
    <source>
        <dbReference type="Proteomes" id="UP001396334"/>
    </source>
</evidence>